<keyword evidence="1" id="KW-0808">Transferase</keyword>
<organism evidence="1 2">
    <name type="scientific">Kutzneria kofuensis</name>
    <dbReference type="NCBI Taxonomy" id="103725"/>
    <lineage>
        <taxon>Bacteria</taxon>
        <taxon>Bacillati</taxon>
        <taxon>Actinomycetota</taxon>
        <taxon>Actinomycetes</taxon>
        <taxon>Pseudonocardiales</taxon>
        <taxon>Pseudonocardiaceae</taxon>
        <taxon>Kutzneria</taxon>
    </lineage>
</organism>
<reference evidence="1 2" key="1">
    <citation type="submission" date="2020-08" db="EMBL/GenBank/DDBJ databases">
        <title>Sequencing the genomes of 1000 actinobacteria strains.</title>
        <authorList>
            <person name="Klenk H.-P."/>
        </authorList>
    </citation>
    <scope>NUCLEOTIDE SEQUENCE [LARGE SCALE GENOMIC DNA]</scope>
    <source>
        <strain evidence="1 2">DSM 43851</strain>
    </source>
</reference>
<dbReference type="Gene3D" id="3.30.1540.10">
    <property type="entry name" value="formyl-coa transferase, domain 3"/>
    <property type="match status" value="1"/>
</dbReference>
<evidence type="ECO:0000313" key="1">
    <source>
        <dbReference type="EMBL" id="MBB5895310.1"/>
    </source>
</evidence>
<protein>
    <submittedName>
        <fullName evidence="1">Crotonobetainyl-CoA:carnitine CoA-transferase CaiB-like acyl-CoA transferase</fullName>
    </submittedName>
</protein>
<name>A0A7W9NJU7_9PSEU</name>
<dbReference type="RefSeq" id="WP_184867115.1">
    <property type="nucleotide sequence ID" value="NZ_BAAAWY010000080.1"/>
</dbReference>
<comment type="caution">
    <text evidence="1">The sequence shown here is derived from an EMBL/GenBank/DDBJ whole genome shotgun (WGS) entry which is preliminary data.</text>
</comment>
<dbReference type="PANTHER" id="PTHR48228">
    <property type="entry name" value="SUCCINYL-COA--D-CITRAMALATE COA-TRANSFERASE"/>
    <property type="match status" value="1"/>
</dbReference>
<sequence length="489" mass="51751">MSLTDKVAAAVANPLTTDAFDPHAALADVLAGIGMSPSDTGGEITFVGADPVVPSTLRLGGAAGVALVAKSAAMAKLWRLRGGDGQDIAVDLRVAPHRLCPFYDRKWEKLNGHVPVTAANPTNAFGFGFYRTADDRWVMPLNPYPKIKVAAQKLLDVPDDPERVAQAVSKWDARELEAAAVEAGVVLPMLRSTEEFLAENTGIENLPLIEITKIGDSEPEPLPGGVELPLAGIRALGMGHVIAGAGAGRALALHGADVLNLWRVNELEHDVTYITANVGTRSATIDPRADRELVNGLLAGADVFYANRRPGYLEQIGVSAEQAAQVRPGIVHVTASLNGERGPWAGRVGFDQTAGSLVGMMNLEGDAAGPALPPILVVNDYIVSWLMATGAAEALARRAVEGGSYRVHVSLTRAALWILSLGVFDKAYAASVAGSGEEHRYLDPETFTVDTPLGEYQGVTEQVRMSLTPGRYAVPLVPRGSCKPVWLTE</sequence>
<dbReference type="AlphaFoldDB" id="A0A7W9NJU7"/>
<dbReference type="InterPro" id="IPR023606">
    <property type="entry name" value="CoA-Trfase_III_dom_1_sf"/>
</dbReference>
<dbReference type="InterPro" id="IPR050509">
    <property type="entry name" value="CoA-transferase_III"/>
</dbReference>
<evidence type="ECO:0000313" key="2">
    <source>
        <dbReference type="Proteomes" id="UP000585638"/>
    </source>
</evidence>
<dbReference type="Pfam" id="PF02515">
    <property type="entry name" value="CoA_transf_3"/>
    <property type="match status" value="1"/>
</dbReference>
<dbReference type="Proteomes" id="UP000585638">
    <property type="component" value="Unassembled WGS sequence"/>
</dbReference>
<proteinExistence type="predicted"/>
<dbReference type="EMBL" id="JACHIR010000001">
    <property type="protein sequence ID" value="MBB5895310.1"/>
    <property type="molecule type" value="Genomic_DNA"/>
</dbReference>
<accession>A0A7W9NJU7</accession>
<dbReference type="InterPro" id="IPR044855">
    <property type="entry name" value="CoA-Trfase_III_dom3_sf"/>
</dbReference>
<dbReference type="SUPFAM" id="SSF89796">
    <property type="entry name" value="CoA-transferase family III (CaiB/BaiF)"/>
    <property type="match status" value="2"/>
</dbReference>
<dbReference type="InterPro" id="IPR003673">
    <property type="entry name" value="CoA-Trfase_fam_III"/>
</dbReference>
<gene>
    <name evidence="1" type="ORF">BJ998_006506</name>
</gene>
<dbReference type="PANTHER" id="PTHR48228:SF4">
    <property type="entry name" value="BLR3030 PROTEIN"/>
    <property type="match status" value="1"/>
</dbReference>
<dbReference type="Gene3D" id="3.40.50.10540">
    <property type="entry name" value="Crotonobetainyl-coa:carnitine coa-transferase, domain 1"/>
    <property type="match status" value="2"/>
</dbReference>
<dbReference type="GO" id="GO:0016740">
    <property type="term" value="F:transferase activity"/>
    <property type="evidence" value="ECO:0007669"/>
    <property type="project" value="UniProtKB-KW"/>
</dbReference>
<keyword evidence="2" id="KW-1185">Reference proteome</keyword>